<organism evidence="7 8">
    <name type="scientific">Maricaulis maris</name>
    <dbReference type="NCBI Taxonomy" id="74318"/>
    <lineage>
        <taxon>Bacteria</taxon>
        <taxon>Pseudomonadati</taxon>
        <taxon>Pseudomonadota</taxon>
        <taxon>Alphaproteobacteria</taxon>
        <taxon>Maricaulales</taxon>
        <taxon>Maricaulaceae</taxon>
        <taxon>Maricaulis</taxon>
    </lineage>
</organism>
<dbReference type="Proteomes" id="UP000273675">
    <property type="component" value="Unassembled WGS sequence"/>
</dbReference>
<dbReference type="CDD" id="cd03352">
    <property type="entry name" value="LbH_LpxD"/>
    <property type="match status" value="1"/>
</dbReference>
<evidence type="ECO:0000256" key="3">
    <source>
        <dbReference type="ARBA" id="ARBA00022679"/>
    </source>
</evidence>
<evidence type="ECO:0000256" key="4">
    <source>
        <dbReference type="ARBA" id="ARBA00023098"/>
    </source>
</evidence>
<evidence type="ECO:0000313" key="8">
    <source>
        <dbReference type="Proteomes" id="UP000273675"/>
    </source>
</evidence>
<keyword evidence="5 6" id="KW-0012">Acyltransferase</keyword>
<comment type="similarity">
    <text evidence="6">Belongs to the transferase hexapeptide repeat family. LpxD subfamily.</text>
</comment>
<comment type="caution">
    <text evidence="7">The sequence shown here is derived from an EMBL/GenBank/DDBJ whole genome shotgun (WGS) entry which is preliminary data.</text>
</comment>
<dbReference type="GO" id="GO:0009245">
    <property type="term" value="P:lipid A biosynthetic process"/>
    <property type="evidence" value="ECO:0007669"/>
    <property type="project" value="UniProtKB-UniRule"/>
</dbReference>
<dbReference type="SUPFAM" id="SSF51161">
    <property type="entry name" value="Trimeric LpxA-like enzymes"/>
    <property type="match status" value="1"/>
</dbReference>
<dbReference type="NCBIfam" id="TIGR01853">
    <property type="entry name" value="lipid_A_lpxD"/>
    <property type="match status" value="1"/>
</dbReference>
<comment type="pathway">
    <text evidence="6">Bacterial outer membrane biogenesis; LPS lipid A biosynthesis.</text>
</comment>
<evidence type="ECO:0000256" key="1">
    <source>
        <dbReference type="ARBA" id="ARBA00022516"/>
    </source>
</evidence>
<keyword evidence="2 6" id="KW-0441">Lipid A biosynthesis</keyword>
<evidence type="ECO:0000313" key="7">
    <source>
        <dbReference type="EMBL" id="RKR02748.1"/>
    </source>
</evidence>
<comment type="function">
    <text evidence="6">Catalyzes the N-acylation of UDP-3-O-acylglucosamine using 3-hydroxyacyl-ACP as the acyl donor. Is involved in the biosynthesis of lipid A, a phosphorylated glycolipid that anchors the lipopolysaccharide to the outer membrane of the cell.</text>
</comment>
<evidence type="ECO:0000256" key="6">
    <source>
        <dbReference type="HAMAP-Rule" id="MF_00523"/>
    </source>
</evidence>
<gene>
    <name evidence="6" type="primary">lpxD</name>
    <name evidence="7" type="ORF">C7435_0687</name>
</gene>
<accession>A0A495DLE6</accession>
<proteinExistence type="inferred from homology"/>
<dbReference type="OrthoDB" id="9784739at2"/>
<dbReference type="GO" id="GO:0016410">
    <property type="term" value="F:N-acyltransferase activity"/>
    <property type="evidence" value="ECO:0007669"/>
    <property type="project" value="InterPro"/>
</dbReference>
<dbReference type="AlphaFoldDB" id="A0A495DLE6"/>
<name>A0A495DLE6_9PROT</name>
<dbReference type="RefSeq" id="WP_121210054.1">
    <property type="nucleotide sequence ID" value="NZ_RBIM01000002.1"/>
</dbReference>
<dbReference type="HAMAP" id="MF_00523">
    <property type="entry name" value="LpxD"/>
    <property type="match status" value="1"/>
</dbReference>
<keyword evidence="1 6" id="KW-0444">Lipid biosynthesis</keyword>
<dbReference type="GO" id="GO:0016020">
    <property type="term" value="C:membrane"/>
    <property type="evidence" value="ECO:0007669"/>
    <property type="project" value="GOC"/>
</dbReference>
<dbReference type="GO" id="GO:0103118">
    <property type="term" value="F:UDP-3-O-[(3R)-3-hydroxyacyl]-glucosamine N-acyltransferase activity"/>
    <property type="evidence" value="ECO:0007669"/>
    <property type="project" value="UniProtKB-EC"/>
</dbReference>
<dbReference type="InterPro" id="IPR011004">
    <property type="entry name" value="Trimer_LpxA-like_sf"/>
</dbReference>
<dbReference type="UniPathway" id="UPA00973"/>
<protein>
    <recommendedName>
        <fullName evidence="6">UDP-3-O-acylglucosamine N-acyltransferase</fullName>
        <ecNumber evidence="6">2.3.1.191</ecNumber>
    </recommendedName>
</protein>
<keyword evidence="3 6" id="KW-0808">Transferase</keyword>
<feature type="active site" description="Proton acceptor" evidence="6">
    <location>
        <position position="250"/>
    </location>
</feature>
<dbReference type="NCBIfam" id="NF002060">
    <property type="entry name" value="PRK00892.1"/>
    <property type="match status" value="1"/>
</dbReference>
<dbReference type="Gene3D" id="2.160.10.10">
    <property type="entry name" value="Hexapeptide repeat proteins"/>
    <property type="match status" value="1"/>
</dbReference>
<dbReference type="PANTHER" id="PTHR43378">
    <property type="entry name" value="UDP-3-O-ACYLGLUCOSAMINE N-ACYLTRANSFERASE"/>
    <property type="match status" value="1"/>
</dbReference>
<dbReference type="InterPro" id="IPR007691">
    <property type="entry name" value="LpxD"/>
</dbReference>
<comment type="catalytic activity">
    <reaction evidence="6">
        <text>a UDP-3-O-[(3R)-3-hydroxyacyl]-alpha-D-glucosamine + a (3R)-hydroxyacyl-[ACP] = a UDP-2-N,3-O-bis[(3R)-3-hydroxyacyl]-alpha-D-glucosamine + holo-[ACP] + H(+)</text>
        <dbReference type="Rhea" id="RHEA:53836"/>
        <dbReference type="Rhea" id="RHEA-COMP:9685"/>
        <dbReference type="Rhea" id="RHEA-COMP:9945"/>
        <dbReference type="ChEBI" id="CHEBI:15378"/>
        <dbReference type="ChEBI" id="CHEBI:64479"/>
        <dbReference type="ChEBI" id="CHEBI:78827"/>
        <dbReference type="ChEBI" id="CHEBI:137740"/>
        <dbReference type="ChEBI" id="CHEBI:137748"/>
        <dbReference type="EC" id="2.3.1.191"/>
    </reaction>
</comment>
<dbReference type="PANTHER" id="PTHR43378:SF2">
    <property type="entry name" value="UDP-3-O-ACYLGLUCOSAMINE N-ACYLTRANSFERASE 1, MITOCHONDRIAL-RELATED"/>
    <property type="match status" value="1"/>
</dbReference>
<evidence type="ECO:0000256" key="2">
    <source>
        <dbReference type="ARBA" id="ARBA00022556"/>
    </source>
</evidence>
<keyword evidence="6" id="KW-0677">Repeat</keyword>
<evidence type="ECO:0000256" key="5">
    <source>
        <dbReference type="ARBA" id="ARBA00023315"/>
    </source>
</evidence>
<keyword evidence="4 6" id="KW-0443">Lipid metabolism</keyword>
<dbReference type="EC" id="2.3.1.191" evidence="6"/>
<dbReference type="Pfam" id="PF00132">
    <property type="entry name" value="Hexapep"/>
    <property type="match status" value="1"/>
</dbReference>
<comment type="subunit">
    <text evidence="6">Homotrimer.</text>
</comment>
<dbReference type="Gene3D" id="3.40.1390.10">
    <property type="entry name" value="MurE/MurF, N-terminal domain"/>
    <property type="match status" value="1"/>
</dbReference>
<sequence length="344" mass="34892">MADPRFYDRLGPLTLQEIAALSGAAISDSAAVGISVEGVAPLGEGGPGTLAYAETGKHFANAPAGALDGVVVICPLDAANEAASLGATTLTHDAPRTAFAHTLPHLFRLRGFDVDTFIHPTARIDETASLAAGVVVGAGAEIGADCAVGPHSVIGPGCRLGAGTRLAARVSLLCCEIGENCNILAGAVIGEDGFGVAISNGINTDILHLGSVVIGRDVTIGANTAIDRGVFGATRIGDGTKIDNLCHIAHNARIGRQVVMAGYTGLAGSAVIGDRAVLAGRVGVYDHVRIGEGAQVGANSAASRDVPAGEFWVGNPAQPLRQHLRELAELRRLAKTGKKTSKKG</sequence>
<dbReference type="InterPro" id="IPR001451">
    <property type="entry name" value="Hexapep"/>
</dbReference>
<dbReference type="EMBL" id="RBIM01000002">
    <property type="protein sequence ID" value="RKR02748.1"/>
    <property type="molecule type" value="Genomic_DNA"/>
</dbReference>
<reference evidence="7 8" key="1">
    <citation type="submission" date="2018-10" db="EMBL/GenBank/DDBJ databases">
        <title>Genomic Encyclopedia of Type Strains, Phase IV (KMG-IV): sequencing the most valuable type-strain genomes for metagenomic binning, comparative biology and taxonomic classification.</title>
        <authorList>
            <person name="Goeker M."/>
        </authorList>
    </citation>
    <scope>NUCLEOTIDE SEQUENCE [LARGE SCALE GENOMIC DNA]</scope>
    <source>
        <strain evidence="7 8">DSM 4734</strain>
    </source>
</reference>